<comment type="caution">
    <text evidence="9">The sequence shown here is derived from an EMBL/GenBank/DDBJ whole genome shotgun (WGS) entry which is preliminary data.</text>
</comment>
<feature type="transmembrane region" description="Helical" evidence="7">
    <location>
        <begin position="298"/>
        <end position="316"/>
    </location>
</feature>
<keyword evidence="3" id="KW-1003">Cell membrane</keyword>
<feature type="transmembrane region" description="Helical" evidence="7">
    <location>
        <begin position="27"/>
        <end position="52"/>
    </location>
</feature>
<feature type="transmembrane region" description="Helical" evidence="7">
    <location>
        <begin position="117"/>
        <end position="134"/>
    </location>
</feature>
<dbReference type="PANTHER" id="PTHR23513">
    <property type="entry name" value="INTEGRAL MEMBRANE EFFLUX PROTEIN-RELATED"/>
    <property type="match status" value="1"/>
</dbReference>
<evidence type="ECO:0000256" key="3">
    <source>
        <dbReference type="ARBA" id="ARBA00022475"/>
    </source>
</evidence>
<keyword evidence="6 7" id="KW-0472">Membrane</keyword>
<dbReference type="Proteomes" id="UP000269289">
    <property type="component" value="Unassembled WGS sequence"/>
</dbReference>
<dbReference type="Gene3D" id="1.20.1250.20">
    <property type="entry name" value="MFS general substrate transporter like domains"/>
    <property type="match status" value="1"/>
</dbReference>
<keyword evidence="5 7" id="KW-1133">Transmembrane helix</keyword>
<accession>A0A3M2JMD8</accession>
<dbReference type="AlphaFoldDB" id="A0A3M2JMD8"/>
<feature type="transmembrane region" description="Helical" evidence="7">
    <location>
        <begin position="378"/>
        <end position="405"/>
    </location>
</feature>
<sequence>MTVAPWRRMLQRSVVDRRPLRHRAFRTLWLGSLVGSVGNQVGVFAVGLQAFWLTGSSLAVGAVGAFVAVPMFATSFVAGSLADRLDRRRLGMAATAAQTLVSGGLLAQSMLGNDRLAVIYGLVAVQSVVGSFAAPVRQTYLRMLLPADQMPGAVALYLFAGNAGLMLGPALGGLAAEAGLAVCFALQLTTGVVSFVSVAALPRAPAPDRAVDPTAAQRLPRDVRALVRARPTIGRVLLLDASMTLLGAPVALLPALNADRFGGAPATLGALTASIAVGGTVGTVFSGALSRVVAQGRWLVGAAVTWGAATAALALAGSPAWACVLLATGGVADAVAVTLGQTLVQNSTPDALRGRVSALENVVQMGGPQIGNLRAGVVASWCGAAPALAIGGLCAVAAVTVVAGLSPGLRQVGRSES</sequence>
<evidence type="ECO:0000256" key="6">
    <source>
        <dbReference type="ARBA" id="ARBA00023136"/>
    </source>
</evidence>
<dbReference type="RefSeq" id="WP_122147573.1">
    <property type="nucleotide sequence ID" value="NZ_RFFI01000002.1"/>
</dbReference>
<dbReference type="PANTHER" id="PTHR23513:SF9">
    <property type="entry name" value="ENTEROBACTIN EXPORTER ENTS"/>
    <property type="match status" value="1"/>
</dbReference>
<evidence type="ECO:0000256" key="2">
    <source>
        <dbReference type="ARBA" id="ARBA00022448"/>
    </source>
</evidence>
<feature type="transmembrane region" description="Helical" evidence="7">
    <location>
        <begin position="58"/>
        <end position="78"/>
    </location>
</feature>
<feature type="transmembrane region" description="Helical" evidence="7">
    <location>
        <begin position="178"/>
        <end position="201"/>
    </location>
</feature>
<dbReference type="SUPFAM" id="SSF103473">
    <property type="entry name" value="MFS general substrate transporter"/>
    <property type="match status" value="1"/>
</dbReference>
<dbReference type="Pfam" id="PF05977">
    <property type="entry name" value="MFS_3"/>
    <property type="match status" value="1"/>
</dbReference>
<feature type="domain" description="Major facilitator superfamily (MFS) profile" evidence="8">
    <location>
        <begin position="226"/>
        <end position="417"/>
    </location>
</feature>
<name>A0A3M2JMD8_9CELL</name>
<keyword evidence="2" id="KW-0813">Transport</keyword>
<proteinExistence type="predicted"/>
<dbReference type="InterPro" id="IPR010290">
    <property type="entry name" value="TM_effector"/>
</dbReference>
<dbReference type="InterPro" id="IPR020846">
    <property type="entry name" value="MFS_dom"/>
</dbReference>
<evidence type="ECO:0000256" key="7">
    <source>
        <dbReference type="SAM" id="Phobius"/>
    </source>
</evidence>
<dbReference type="GO" id="GO:0005886">
    <property type="term" value="C:plasma membrane"/>
    <property type="evidence" value="ECO:0007669"/>
    <property type="project" value="UniProtKB-SubCell"/>
</dbReference>
<evidence type="ECO:0000313" key="9">
    <source>
        <dbReference type="EMBL" id="RMI14344.1"/>
    </source>
</evidence>
<keyword evidence="10" id="KW-1185">Reference proteome</keyword>
<evidence type="ECO:0000256" key="4">
    <source>
        <dbReference type="ARBA" id="ARBA00022692"/>
    </source>
</evidence>
<evidence type="ECO:0000256" key="1">
    <source>
        <dbReference type="ARBA" id="ARBA00004429"/>
    </source>
</evidence>
<reference evidence="9 10" key="1">
    <citation type="submission" date="2018-10" db="EMBL/GenBank/DDBJ databases">
        <title>Isolation, diversity and antifungal activity of actinobacteria from wheat.</title>
        <authorList>
            <person name="Han C."/>
        </authorList>
    </citation>
    <scope>NUCLEOTIDE SEQUENCE [LARGE SCALE GENOMIC DNA]</scope>
    <source>
        <strain evidence="9 10">NEAU-YY56</strain>
    </source>
</reference>
<feature type="transmembrane region" description="Helical" evidence="7">
    <location>
        <begin position="154"/>
        <end position="172"/>
    </location>
</feature>
<keyword evidence="4 7" id="KW-0812">Transmembrane</keyword>
<protein>
    <submittedName>
        <fullName evidence="9">MFS transporter</fullName>
    </submittedName>
</protein>
<dbReference type="InterPro" id="IPR036259">
    <property type="entry name" value="MFS_trans_sf"/>
</dbReference>
<dbReference type="EMBL" id="RFFI01000002">
    <property type="protein sequence ID" value="RMI14344.1"/>
    <property type="molecule type" value="Genomic_DNA"/>
</dbReference>
<organism evidence="9 10">
    <name type="scientific">Cellulomonas triticagri</name>
    <dbReference type="NCBI Taxonomy" id="2483352"/>
    <lineage>
        <taxon>Bacteria</taxon>
        <taxon>Bacillati</taxon>
        <taxon>Actinomycetota</taxon>
        <taxon>Actinomycetes</taxon>
        <taxon>Micrococcales</taxon>
        <taxon>Cellulomonadaceae</taxon>
        <taxon>Cellulomonas</taxon>
    </lineage>
</organism>
<dbReference type="CDD" id="cd06173">
    <property type="entry name" value="MFS_MefA_like"/>
    <property type="match status" value="1"/>
</dbReference>
<dbReference type="PROSITE" id="PS50850">
    <property type="entry name" value="MFS"/>
    <property type="match status" value="1"/>
</dbReference>
<evidence type="ECO:0000259" key="8">
    <source>
        <dbReference type="PROSITE" id="PS50850"/>
    </source>
</evidence>
<comment type="subcellular location">
    <subcellularLocation>
        <location evidence="1">Cell inner membrane</location>
        <topology evidence="1">Multi-pass membrane protein</topology>
    </subcellularLocation>
</comment>
<dbReference type="GO" id="GO:0022857">
    <property type="term" value="F:transmembrane transporter activity"/>
    <property type="evidence" value="ECO:0007669"/>
    <property type="project" value="InterPro"/>
</dbReference>
<evidence type="ECO:0000313" key="10">
    <source>
        <dbReference type="Proteomes" id="UP000269289"/>
    </source>
</evidence>
<evidence type="ECO:0000256" key="5">
    <source>
        <dbReference type="ARBA" id="ARBA00022989"/>
    </source>
</evidence>
<dbReference type="OrthoDB" id="5494559at2"/>
<feature type="transmembrane region" description="Helical" evidence="7">
    <location>
        <begin position="268"/>
        <end position="289"/>
    </location>
</feature>
<gene>
    <name evidence="9" type="ORF">EBM89_00880</name>
</gene>